<dbReference type="STRING" id="1415166.NONO_c22630"/>
<keyword evidence="1" id="KW-0472">Membrane</keyword>
<accession>W5TD04</accession>
<dbReference type="HOGENOM" id="CLU_1600987_0_0_11"/>
<gene>
    <name evidence="2" type="ORF">NONO_c22630</name>
</gene>
<name>W5TD04_9NOCA</name>
<dbReference type="AlphaFoldDB" id="W5TD04"/>
<evidence type="ECO:0000313" key="2">
    <source>
        <dbReference type="EMBL" id="AHH17059.1"/>
    </source>
</evidence>
<proteinExistence type="predicted"/>
<evidence type="ECO:0000256" key="1">
    <source>
        <dbReference type="SAM" id="Phobius"/>
    </source>
</evidence>
<organism evidence="2 3">
    <name type="scientific">Nocardia nova SH22a</name>
    <dbReference type="NCBI Taxonomy" id="1415166"/>
    <lineage>
        <taxon>Bacteria</taxon>
        <taxon>Bacillati</taxon>
        <taxon>Actinomycetota</taxon>
        <taxon>Actinomycetes</taxon>
        <taxon>Mycobacteriales</taxon>
        <taxon>Nocardiaceae</taxon>
        <taxon>Nocardia</taxon>
    </lineage>
</organism>
<dbReference type="RefSeq" id="WP_025348541.1">
    <property type="nucleotide sequence ID" value="NZ_CP006850.1"/>
</dbReference>
<dbReference type="OrthoDB" id="4552676at2"/>
<feature type="transmembrane region" description="Helical" evidence="1">
    <location>
        <begin position="128"/>
        <end position="146"/>
    </location>
</feature>
<protein>
    <recommendedName>
        <fullName evidence="4">Transmembrane protein</fullName>
    </recommendedName>
</protein>
<sequence length="166" mass="18149">MTKTTAFEDIFLAPDEPAWDDERAREEFYRGSTVALNVMMYACYVIAIVAAATDAVLVSILLMVLPGLSGLVLLRYCARRGIDMRTMLKGFSPQRKRIAYATTYPLIVVWLVVFLWRTLPSDSFPQSLIGAVAGAAVGAAAALAAGKLMRRRVTAGQLPEDDIFDA</sequence>
<dbReference type="EMBL" id="CP006850">
    <property type="protein sequence ID" value="AHH17059.1"/>
    <property type="molecule type" value="Genomic_DNA"/>
</dbReference>
<feature type="transmembrane region" description="Helical" evidence="1">
    <location>
        <begin position="98"/>
        <end position="116"/>
    </location>
</feature>
<evidence type="ECO:0000313" key="3">
    <source>
        <dbReference type="Proteomes" id="UP000019150"/>
    </source>
</evidence>
<dbReference type="eggNOG" id="ENOG5031EGD">
    <property type="taxonomic scope" value="Bacteria"/>
</dbReference>
<feature type="transmembrane region" description="Helical" evidence="1">
    <location>
        <begin position="33"/>
        <end position="52"/>
    </location>
</feature>
<keyword evidence="1" id="KW-1133">Transmembrane helix</keyword>
<evidence type="ECO:0008006" key="4">
    <source>
        <dbReference type="Google" id="ProtNLM"/>
    </source>
</evidence>
<keyword evidence="3" id="KW-1185">Reference proteome</keyword>
<reference evidence="2 3" key="1">
    <citation type="journal article" date="2014" name="Appl. Environ. Microbiol.">
        <title>Insights into the Microbial Degradation of Rubber and Gutta-Percha by Analysis of the Complete Genome of Nocardia nova SH22a.</title>
        <authorList>
            <person name="Luo Q."/>
            <person name="Hiessl S."/>
            <person name="Poehlein A."/>
            <person name="Daniel R."/>
            <person name="Steinbuchel A."/>
        </authorList>
    </citation>
    <scope>NUCLEOTIDE SEQUENCE [LARGE SCALE GENOMIC DNA]</scope>
    <source>
        <strain evidence="2">SH22a</strain>
    </source>
</reference>
<keyword evidence="1" id="KW-0812">Transmembrane</keyword>
<dbReference type="KEGG" id="nno:NONO_c22630"/>
<feature type="transmembrane region" description="Helical" evidence="1">
    <location>
        <begin position="58"/>
        <end position="77"/>
    </location>
</feature>
<dbReference type="PATRIC" id="fig|1415166.3.peg.2307"/>
<dbReference type="Proteomes" id="UP000019150">
    <property type="component" value="Chromosome"/>
</dbReference>